<proteinExistence type="predicted"/>
<organism evidence="1 2">
    <name type="scientific">Hymenobacter endophyticus</name>
    <dbReference type="NCBI Taxonomy" id="3076335"/>
    <lineage>
        <taxon>Bacteria</taxon>
        <taxon>Pseudomonadati</taxon>
        <taxon>Bacteroidota</taxon>
        <taxon>Cytophagia</taxon>
        <taxon>Cytophagales</taxon>
        <taxon>Hymenobacteraceae</taxon>
        <taxon>Hymenobacter</taxon>
    </lineage>
</organism>
<comment type="caution">
    <text evidence="1">The sequence shown here is derived from an EMBL/GenBank/DDBJ whole genome shotgun (WGS) entry which is preliminary data.</text>
</comment>
<reference evidence="1 2" key="1">
    <citation type="submission" date="2023-10" db="EMBL/GenBank/DDBJ databases">
        <title>Hymenobacter endophyticus sp. nov., an isolate from the leaf tissues of wheat.</title>
        <authorList>
            <person name="Dai Y."/>
        </authorList>
    </citation>
    <scope>NUCLEOTIDE SEQUENCE [LARGE SCALE GENOMIC DNA]</scope>
    <source>
        <strain evidence="1 2">ZK17L-C2</strain>
    </source>
</reference>
<sequence length="140" mass="16559">MKRDSNTLDKLITANRFVPLMSNTKWVKLLHLLVENATLISECRVKLIWEQGAAERRLVFDENTSYRFDYYDTAMEAMVTGTPRGWYEYKEIEWLDFPRVTNTGEMAQDVKAIQRQIESIGRFRLALEEGNLRLYAYQRP</sequence>
<dbReference type="Pfam" id="PF20383">
    <property type="entry name" value="DUF6678"/>
    <property type="match status" value="1"/>
</dbReference>
<gene>
    <name evidence="1" type="ORF">ROI90_12950</name>
</gene>
<dbReference type="InterPro" id="IPR046500">
    <property type="entry name" value="DUF6678"/>
</dbReference>
<evidence type="ECO:0000313" key="1">
    <source>
        <dbReference type="EMBL" id="MDU0371309.1"/>
    </source>
</evidence>
<dbReference type="EMBL" id="JAWDJT010000008">
    <property type="protein sequence ID" value="MDU0371309.1"/>
    <property type="molecule type" value="Genomic_DNA"/>
</dbReference>
<evidence type="ECO:0000313" key="2">
    <source>
        <dbReference type="Proteomes" id="UP001250698"/>
    </source>
</evidence>
<dbReference type="Proteomes" id="UP001250698">
    <property type="component" value="Unassembled WGS sequence"/>
</dbReference>
<name>A0ABU3TIV2_9BACT</name>
<keyword evidence="2" id="KW-1185">Reference proteome</keyword>
<accession>A0ABU3TIV2</accession>
<protein>
    <submittedName>
        <fullName evidence="1">DUF6678 family protein</fullName>
    </submittedName>
</protein>